<protein>
    <submittedName>
        <fullName evidence="2">Uncharacterized protein</fullName>
    </submittedName>
</protein>
<evidence type="ECO:0000313" key="3">
    <source>
        <dbReference type="Proteomes" id="UP000318093"/>
    </source>
</evidence>
<comment type="caution">
    <text evidence="2">The sequence shown here is derived from an EMBL/GenBank/DDBJ whole genome shotgun (WGS) entry which is preliminary data.</text>
</comment>
<name>A0A537J3I4_9BACT</name>
<evidence type="ECO:0000256" key="1">
    <source>
        <dbReference type="SAM" id="MobiDB-lite"/>
    </source>
</evidence>
<dbReference type="EMBL" id="VBAN01000470">
    <property type="protein sequence ID" value="TMI77892.1"/>
    <property type="molecule type" value="Genomic_DNA"/>
</dbReference>
<proteinExistence type="predicted"/>
<gene>
    <name evidence="2" type="ORF">E6H03_13045</name>
</gene>
<reference evidence="2 3" key="1">
    <citation type="journal article" date="2019" name="Nat. Microbiol.">
        <title>Mediterranean grassland soil C-N compound turnover is dependent on rainfall and depth, and is mediated by genomically divergent microorganisms.</title>
        <authorList>
            <person name="Diamond S."/>
            <person name="Andeer P.F."/>
            <person name="Li Z."/>
            <person name="Crits-Christoph A."/>
            <person name="Burstein D."/>
            <person name="Anantharaman K."/>
            <person name="Lane K.R."/>
            <person name="Thomas B.C."/>
            <person name="Pan C."/>
            <person name="Northen T.R."/>
            <person name="Banfield J.F."/>
        </authorList>
    </citation>
    <scope>NUCLEOTIDE SEQUENCE [LARGE SCALE GENOMIC DNA]</scope>
    <source>
        <strain evidence="2">NP_6</strain>
    </source>
</reference>
<organism evidence="2 3">
    <name type="scientific">Candidatus Segetimicrobium genomatis</name>
    <dbReference type="NCBI Taxonomy" id="2569760"/>
    <lineage>
        <taxon>Bacteria</taxon>
        <taxon>Bacillati</taxon>
        <taxon>Candidatus Sysuimicrobiota</taxon>
        <taxon>Candidatus Sysuimicrobiia</taxon>
        <taxon>Candidatus Sysuimicrobiales</taxon>
        <taxon>Candidatus Segetimicrobiaceae</taxon>
        <taxon>Candidatus Segetimicrobium</taxon>
    </lineage>
</organism>
<feature type="region of interest" description="Disordered" evidence="1">
    <location>
        <begin position="1"/>
        <end position="52"/>
    </location>
</feature>
<dbReference type="Gene3D" id="2.30.30.830">
    <property type="match status" value="1"/>
</dbReference>
<dbReference type="AlphaFoldDB" id="A0A537J3I4"/>
<dbReference type="Proteomes" id="UP000318093">
    <property type="component" value="Unassembled WGS sequence"/>
</dbReference>
<accession>A0A537J3I4</accession>
<evidence type="ECO:0000313" key="2">
    <source>
        <dbReference type="EMBL" id="TMI77892.1"/>
    </source>
</evidence>
<sequence>MGSGPRGRQDPFIPLATPGFGGGGVPSLPLPPLPGQLPGQLPGFTTPGMGAGGGGRMRVAGIMGSRSRVAIIESEGRTYIVGEGERVGGAVVVSIQPEKVVLKENNVTFELNIGGEQSS</sequence>